<comment type="cofactor">
    <cofactor evidence="1">
        <name>Mg(2+)</name>
        <dbReference type="ChEBI" id="CHEBI:18420"/>
    </cofactor>
</comment>
<dbReference type="EMBL" id="CP054301">
    <property type="protein sequence ID" value="QKK79321.1"/>
    <property type="molecule type" value="Genomic_DNA"/>
</dbReference>
<dbReference type="SUPFAM" id="SSF55073">
    <property type="entry name" value="Nucleotide cyclase"/>
    <property type="match status" value="1"/>
</dbReference>
<feature type="domain" description="GGDEF" evidence="5">
    <location>
        <begin position="204"/>
        <end position="332"/>
    </location>
</feature>
<dbReference type="GO" id="GO:0052621">
    <property type="term" value="F:diguanylate cyclase activity"/>
    <property type="evidence" value="ECO:0007669"/>
    <property type="project" value="UniProtKB-EC"/>
</dbReference>
<dbReference type="CDD" id="cd01949">
    <property type="entry name" value="GGDEF"/>
    <property type="match status" value="1"/>
</dbReference>
<dbReference type="KEGG" id="mpri:MP3633_0585"/>
<dbReference type="SMART" id="SM00267">
    <property type="entry name" value="GGDEF"/>
    <property type="match status" value="1"/>
</dbReference>
<dbReference type="PANTHER" id="PTHR45138">
    <property type="entry name" value="REGULATORY COMPONENTS OF SENSORY TRANSDUCTION SYSTEM"/>
    <property type="match status" value="1"/>
</dbReference>
<dbReference type="GO" id="GO:0005886">
    <property type="term" value="C:plasma membrane"/>
    <property type="evidence" value="ECO:0007669"/>
    <property type="project" value="TreeGrafter"/>
</dbReference>
<evidence type="ECO:0000256" key="4">
    <source>
        <dbReference type="SAM" id="Phobius"/>
    </source>
</evidence>
<dbReference type="NCBIfam" id="TIGR00254">
    <property type="entry name" value="GGDEF"/>
    <property type="match status" value="1"/>
</dbReference>
<dbReference type="InterPro" id="IPR029787">
    <property type="entry name" value="Nucleotide_cyclase"/>
</dbReference>
<dbReference type="GO" id="GO:1902201">
    <property type="term" value="P:negative regulation of bacterial-type flagellum-dependent cell motility"/>
    <property type="evidence" value="ECO:0007669"/>
    <property type="project" value="TreeGrafter"/>
</dbReference>
<evidence type="ECO:0000256" key="1">
    <source>
        <dbReference type="ARBA" id="ARBA00001946"/>
    </source>
</evidence>
<dbReference type="InterPro" id="IPR050469">
    <property type="entry name" value="Diguanylate_Cyclase"/>
</dbReference>
<dbReference type="InterPro" id="IPR048435">
    <property type="entry name" value="MASE6"/>
</dbReference>
<dbReference type="PANTHER" id="PTHR45138:SF9">
    <property type="entry name" value="DIGUANYLATE CYCLASE DGCM-RELATED"/>
    <property type="match status" value="1"/>
</dbReference>
<gene>
    <name evidence="6" type="ORF">MP3633_0585</name>
</gene>
<reference evidence="6 7" key="1">
    <citation type="submission" date="2020-06" db="EMBL/GenBank/DDBJ databases">
        <authorList>
            <person name="Voronona O.L."/>
            <person name="Aksenova E.I."/>
            <person name="Kunda M.S."/>
            <person name="Semenov A.N."/>
            <person name="Ryzhova N."/>
        </authorList>
    </citation>
    <scope>NUCLEOTIDE SEQUENCE [LARGE SCALE GENOMIC DNA]</scope>
    <source>
        <strain evidence="6 7">MPKMM3633</strain>
    </source>
</reference>
<evidence type="ECO:0000256" key="2">
    <source>
        <dbReference type="ARBA" id="ARBA00012528"/>
    </source>
</evidence>
<organism evidence="6 7">
    <name type="scientific">Marinomonas primoryensis</name>
    <dbReference type="NCBI Taxonomy" id="178399"/>
    <lineage>
        <taxon>Bacteria</taxon>
        <taxon>Pseudomonadati</taxon>
        <taxon>Pseudomonadota</taxon>
        <taxon>Gammaproteobacteria</taxon>
        <taxon>Oceanospirillales</taxon>
        <taxon>Oceanospirillaceae</taxon>
        <taxon>Marinomonas</taxon>
    </lineage>
</organism>
<dbReference type="Pfam" id="PF20966">
    <property type="entry name" value="MASE6"/>
    <property type="match status" value="1"/>
</dbReference>
<dbReference type="AlphaFoldDB" id="A0A859CXX9"/>
<dbReference type="EC" id="2.7.7.65" evidence="2"/>
<feature type="transmembrane region" description="Helical" evidence="4">
    <location>
        <begin position="146"/>
        <end position="165"/>
    </location>
</feature>
<keyword evidence="4" id="KW-0472">Membrane</keyword>
<dbReference type="Proteomes" id="UP000509371">
    <property type="component" value="Chromosome"/>
</dbReference>
<name>A0A859CXX9_9GAMM</name>
<comment type="catalytic activity">
    <reaction evidence="3">
        <text>2 GTP = 3',3'-c-di-GMP + 2 diphosphate</text>
        <dbReference type="Rhea" id="RHEA:24898"/>
        <dbReference type="ChEBI" id="CHEBI:33019"/>
        <dbReference type="ChEBI" id="CHEBI:37565"/>
        <dbReference type="ChEBI" id="CHEBI:58805"/>
        <dbReference type="EC" id="2.7.7.65"/>
    </reaction>
</comment>
<evidence type="ECO:0000313" key="7">
    <source>
        <dbReference type="Proteomes" id="UP000509371"/>
    </source>
</evidence>
<sequence length="332" mass="37846">MSTRQHPQTSVPPEALHKWLSILVCALHSVYFLLNMLLMQKIGLGAVQIIVAAFSGYCFYSSLKERYQPWQSYTLMALLTFNILASASLMEFWAGAIFWSLALPLWYYNLFGLKKGFCFSAMIVMFSAAILYLRTDTSLFMPYRTVFNFTLAYSSVWLMCHIYEVQRQKTSLFLRALALQDALTGVQNRHALKADFSAVRKKAESIHMLIIDIDHFKNINDKFGHDIGDSVLIKVANEIKQSIQDLSVYRLGGEEFIVLLKGISDIQAYEQAEVIRKKIEQATFHSHTDAITLTVSIGISSLQPGQEFTDFLRAADVKLYQAKHEGRNQIRN</sequence>
<dbReference type="Pfam" id="PF00990">
    <property type="entry name" value="GGDEF"/>
    <property type="match status" value="1"/>
</dbReference>
<evidence type="ECO:0000259" key="5">
    <source>
        <dbReference type="PROSITE" id="PS50887"/>
    </source>
</evidence>
<proteinExistence type="predicted"/>
<evidence type="ECO:0000313" key="6">
    <source>
        <dbReference type="EMBL" id="QKK79321.1"/>
    </source>
</evidence>
<protein>
    <recommendedName>
        <fullName evidence="2">diguanylate cyclase</fullName>
        <ecNumber evidence="2">2.7.7.65</ecNumber>
    </recommendedName>
</protein>
<feature type="transmembrane region" description="Helical" evidence="4">
    <location>
        <begin position="117"/>
        <end position="134"/>
    </location>
</feature>
<dbReference type="Gene3D" id="3.30.70.270">
    <property type="match status" value="1"/>
</dbReference>
<feature type="transmembrane region" description="Helical" evidence="4">
    <location>
        <begin position="83"/>
        <end position="105"/>
    </location>
</feature>
<keyword evidence="4" id="KW-1133">Transmembrane helix</keyword>
<keyword evidence="4" id="KW-0812">Transmembrane</keyword>
<dbReference type="FunFam" id="3.30.70.270:FF:000001">
    <property type="entry name" value="Diguanylate cyclase domain protein"/>
    <property type="match status" value="1"/>
</dbReference>
<dbReference type="RefSeq" id="WP_176334399.1">
    <property type="nucleotide sequence ID" value="NZ_BAAAEF010000003.1"/>
</dbReference>
<dbReference type="PROSITE" id="PS50887">
    <property type="entry name" value="GGDEF"/>
    <property type="match status" value="1"/>
</dbReference>
<dbReference type="InterPro" id="IPR043128">
    <property type="entry name" value="Rev_trsase/Diguanyl_cyclase"/>
</dbReference>
<feature type="transmembrane region" description="Helical" evidence="4">
    <location>
        <begin position="20"/>
        <end position="38"/>
    </location>
</feature>
<evidence type="ECO:0000256" key="3">
    <source>
        <dbReference type="ARBA" id="ARBA00034247"/>
    </source>
</evidence>
<feature type="transmembrane region" description="Helical" evidence="4">
    <location>
        <begin position="45"/>
        <end position="63"/>
    </location>
</feature>
<accession>A0A859CXX9</accession>
<dbReference type="GO" id="GO:0043709">
    <property type="term" value="P:cell adhesion involved in single-species biofilm formation"/>
    <property type="evidence" value="ECO:0007669"/>
    <property type="project" value="TreeGrafter"/>
</dbReference>
<dbReference type="InterPro" id="IPR000160">
    <property type="entry name" value="GGDEF_dom"/>
</dbReference>